<accession>A0ABT6FJZ1</accession>
<keyword evidence="3" id="KW-1185">Reference proteome</keyword>
<sequence length="445" mass="48726">MNTPRFRRPRASRPIASAIALAFGLVATSALAGDPPRLKRADSFLGIHFDFHAGPDCNEVGKNTTPEMVDRIIDLVRPDYLQTDCKGHPGYTSYPTKVGNPVPGFVGDPLKVWREATARRGVALYMHYSGIYDEHAVHAHPDWAATRADGSKDDKATSPFGPYADGLLIPQLRELAGYGVDGVWIDGDCWATVPDYGDAARKAFLDATGFSTLPKGPGEPHWRPFLDFHRQAYRGYLRRVVAGVKATDPTFQVCSNWAFTDHMPEPVAAPVDFLSGDFSPQDSVNSARLSGRYLARQGVPWDLMAWSFTTVPSQTTTPGRNTKSAVQLQREAAVILALGGGFQAYFTQNRDGSVDLARMPAMAEVAAFCRARQALCHHSQAVPQVGLLFSTPAHYRRVDQLFGRDNERLGGVLAALLEARRSVEVLGEHQLAGRLAEYPLIVVPE</sequence>
<comment type="caution">
    <text evidence="2">The sequence shown here is derived from an EMBL/GenBank/DDBJ whole genome shotgun (WGS) entry which is preliminary data.</text>
</comment>
<dbReference type="RefSeq" id="WP_277864168.1">
    <property type="nucleotide sequence ID" value="NZ_JARRAG010000002.1"/>
</dbReference>
<dbReference type="Gene3D" id="3.20.20.80">
    <property type="entry name" value="Glycosidases"/>
    <property type="match status" value="1"/>
</dbReference>
<dbReference type="InterPro" id="IPR017853">
    <property type="entry name" value="GH"/>
</dbReference>
<dbReference type="Proteomes" id="UP001216907">
    <property type="component" value="Unassembled WGS sequence"/>
</dbReference>
<keyword evidence="1" id="KW-0732">Signal</keyword>
<feature type="signal peptide" evidence="1">
    <location>
        <begin position="1"/>
        <end position="32"/>
    </location>
</feature>
<dbReference type="EMBL" id="JARRAG010000002">
    <property type="protein sequence ID" value="MDG3007898.1"/>
    <property type="molecule type" value="Genomic_DNA"/>
</dbReference>
<protein>
    <recommendedName>
        <fullName evidence="4">Alpha-L-fucosidase</fullName>
    </recommendedName>
</protein>
<dbReference type="SUPFAM" id="SSF51445">
    <property type="entry name" value="(Trans)glycosidases"/>
    <property type="match status" value="1"/>
</dbReference>
<reference evidence="2 3" key="1">
    <citation type="submission" date="2023-03" db="EMBL/GenBank/DDBJ databases">
        <title>Paludisphaera mucosa sp. nov. a novel planctomycete from northern fen.</title>
        <authorList>
            <person name="Ivanova A."/>
        </authorList>
    </citation>
    <scope>NUCLEOTIDE SEQUENCE [LARGE SCALE GENOMIC DNA]</scope>
    <source>
        <strain evidence="2 3">Pla2</strain>
    </source>
</reference>
<name>A0ABT6FJZ1_9BACT</name>
<organism evidence="2 3">
    <name type="scientific">Paludisphaera mucosa</name>
    <dbReference type="NCBI Taxonomy" id="3030827"/>
    <lineage>
        <taxon>Bacteria</taxon>
        <taxon>Pseudomonadati</taxon>
        <taxon>Planctomycetota</taxon>
        <taxon>Planctomycetia</taxon>
        <taxon>Isosphaerales</taxon>
        <taxon>Isosphaeraceae</taxon>
        <taxon>Paludisphaera</taxon>
    </lineage>
</organism>
<evidence type="ECO:0000313" key="3">
    <source>
        <dbReference type="Proteomes" id="UP001216907"/>
    </source>
</evidence>
<proteinExistence type="predicted"/>
<evidence type="ECO:0008006" key="4">
    <source>
        <dbReference type="Google" id="ProtNLM"/>
    </source>
</evidence>
<evidence type="ECO:0000313" key="2">
    <source>
        <dbReference type="EMBL" id="MDG3007898.1"/>
    </source>
</evidence>
<feature type="chain" id="PRO_5046272140" description="Alpha-L-fucosidase" evidence="1">
    <location>
        <begin position="33"/>
        <end position="445"/>
    </location>
</feature>
<gene>
    <name evidence="2" type="ORF">PZE19_29395</name>
</gene>
<evidence type="ECO:0000256" key="1">
    <source>
        <dbReference type="SAM" id="SignalP"/>
    </source>
</evidence>